<keyword evidence="4" id="KW-0949">S-adenosyl-L-methionine</keyword>
<proteinExistence type="inferred from homology"/>
<evidence type="ECO:0000256" key="5">
    <source>
        <dbReference type="ARBA" id="ARBA00022747"/>
    </source>
</evidence>
<dbReference type="EC" id="2.1.1.-" evidence="8"/>
<gene>
    <name evidence="10" type="ORF">P7D85_06710</name>
</gene>
<dbReference type="PROSITE" id="PS00093">
    <property type="entry name" value="N4_MTASE"/>
    <property type="match status" value="1"/>
</dbReference>
<evidence type="ECO:0000256" key="1">
    <source>
        <dbReference type="ARBA" id="ARBA00010203"/>
    </source>
</evidence>
<feature type="domain" description="DNA methylase N-4/N-6" evidence="9">
    <location>
        <begin position="23"/>
        <end position="307"/>
    </location>
</feature>
<protein>
    <recommendedName>
        <fullName evidence="8">Methyltransferase</fullName>
        <ecNumber evidence="8">2.1.1.-</ecNumber>
    </recommendedName>
</protein>
<keyword evidence="6" id="KW-0238">DNA-binding</keyword>
<keyword evidence="3" id="KW-0808">Transferase</keyword>
<dbReference type="InterPro" id="IPR002941">
    <property type="entry name" value="DNA_methylase_N4/N6"/>
</dbReference>
<dbReference type="InterPro" id="IPR001091">
    <property type="entry name" value="RM_Methyltransferase"/>
</dbReference>
<dbReference type="InterPro" id="IPR017985">
    <property type="entry name" value="MeTrfase_CN4_CS"/>
</dbReference>
<evidence type="ECO:0000313" key="11">
    <source>
        <dbReference type="Proteomes" id="UP001252875"/>
    </source>
</evidence>
<evidence type="ECO:0000259" key="9">
    <source>
        <dbReference type="Pfam" id="PF01555"/>
    </source>
</evidence>
<dbReference type="Pfam" id="PF01555">
    <property type="entry name" value="N6_N4_Mtase"/>
    <property type="match status" value="1"/>
</dbReference>
<evidence type="ECO:0000256" key="2">
    <source>
        <dbReference type="ARBA" id="ARBA00022603"/>
    </source>
</evidence>
<evidence type="ECO:0000313" key="10">
    <source>
        <dbReference type="EMBL" id="MDT2599460.1"/>
    </source>
</evidence>
<dbReference type="PANTHER" id="PTHR13370">
    <property type="entry name" value="RNA METHYLASE-RELATED"/>
    <property type="match status" value="1"/>
</dbReference>
<dbReference type="InterPro" id="IPR029063">
    <property type="entry name" value="SAM-dependent_MTases_sf"/>
</dbReference>
<evidence type="ECO:0000256" key="8">
    <source>
        <dbReference type="RuleBase" id="RU362026"/>
    </source>
</evidence>
<evidence type="ECO:0000256" key="7">
    <source>
        <dbReference type="ARBA" id="ARBA00049120"/>
    </source>
</evidence>
<name>A0ABU3EX74_9ENTE</name>
<dbReference type="PANTHER" id="PTHR13370:SF3">
    <property type="entry name" value="TRNA (GUANINE(10)-N2)-METHYLTRANSFERASE HOMOLOG"/>
    <property type="match status" value="1"/>
</dbReference>
<organism evidence="10 11">
    <name type="scientific">Enterococcus hulanensis</name>
    <dbReference type="NCBI Taxonomy" id="2559929"/>
    <lineage>
        <taxon>Bacteria</taxon>
        <taxon>Bacillati</taxon>
        <taxon>Bacillota</taxon>
        <taxon>Bacilli</taxon>
        <taxon>Lactobacillales</taxon>
        <taxon>Enterococcaceae</taxon>
        <taxon>Enterococcus</taxon>
    </lineage>
</organism>
<keyword evidence="11" id="KW-1185">Reference proteome</keyword>
<dbReference type="RefSeq" id="WP_311822106.1">
    <property type="nucleotide sequence ID" value="NZ_JARPYF010000012.1"/>
</dbReference>
<sequence length="319" mass="36552">MEKNKIYEGNSLEILNKFPEESIDCVVTSPPYYGLRDYGMAGQFGLEESPEEYIENLVRLFREIHRVLKNSGTIWVNLGDSYWAKNQKSSDTWKQWKNKNNTFTPRAGGKDHPIYKPKDLMGMPWRVALALQADGWYLRSDIIWHKPNVIPESVTDRPTKSHEYIFLLSKSEKYFYDHEAIKEESIYREIDSIRGSDGAFGPEQSRIRESKGKGEFTGKHGSDAFRKIVERKNKRDVWKVTTKPYKGAHFATYPIDLIEPCILAGCPEDGIVLDPFMGSGTTGAAALMHRRNYIGIELNPDYIEIAEQRINGTQVSLFG</sequence>
<dbReference type="Gene3D" id="3.40.50.150">
    <property type="entry name" value="Vaccinia Virus protein VP39"/>
    <property type="match status" value="1"/>
</dbReference>
<comment type="similarity">
    <text evidence="1">Belongs to the N(4)/N(6)-methyltransferase family. N(4) subfamily.</text>
</comment>
<dbReference type="PRINTS" id="PR00508">
    <property type="entry name" value="S21N4MTFRASE"/>
</dbReference>
<keyword evidence="5" id="KW-0680">Restriction system</keyword>
<evidence type="ECO:0000256" key="4">
    <source>
        <dbReference type="ARBA" id="ARBA00022691"/>
    </source>
</evidence>
<dbReference type="Proteomes" id="UP001252875">
    <property type="component" value="Unassembled WGS sequence"/>
</dbReference>
<comment type="catalytic activity">
    <reaction evidence="7">
        <text>a 2'-deoxycytidine in DNA + S-adenosyl-L-methionine = an N(4)-methyl-2'-deoxycytidine in DNA + S-adenosyl-L-homocysteine + H(+)</text>
        <dbReference type="Rhea" id="RHEA:16857"/>
        <dbReference type="Rhea" id="RHEA-COMP:11369"/>
        <dbReference type="Rhea" id="RHEA-COMP:13674"/>
        <dbReference type="ChEBI" id="CHEBI:15378"/>
        <dbReference type="ChEBI" id="CHEBI:57856"/>
        <dbReference type="ChEBI" id="CHEBI:59789"/>
        <dbReference type="ChEBI" id="CHEBI:85452"/>
        <dbReference type="ChEBI" id="CHEBI:137933"/>
        <dbReference type="EC" id="2.1.1.113"/>
    </reaction>
</comment>
<evidence type="ECO:0000256" key="6">
    <source>
        <dbReference type="ARBA" id="ARBA00023125"/>
    </source>
</evidence>
<dbReference type="SUPFAM" id="SSF53335">
    <property type="entry name" value="S-adenosyl-L-methionine-dependent methyltransferases"/>
    <property type="match status" value="1"/>
</dbReference>
<comment type="caution">
    <text evidence="10">The sequence shown here is derived from an EMBL/GenBank/DDBJ whole genome shotgun (WGS) entry which is preliminary data.</text>
</comment>
<reference evidence="10 11" key="1">
    <citation type="submission" date="2023-03" db="EMBL/GenBank/DDBJ databases">
        <authorList>
            <person name="Shen W."/>
            <person name="Cai J."/>
        </authorList>
    </citation>
    <scope>NUCLEOTIDE SEQUENCE [LARGE SCALE GENOMIC DNA]</scope>
    <source>
        <strain evidence="10 11">D6-4</strain>
    </source>
</reference>
<evidence type="ECO:0000256" key="3">
    <source>
        <dbReference type="ARBA" id="ARBA00022679"/>
    </source>
</evidence>
<accession>A0ABU3EX74</accession>
<dbReference type="EMBL" id="JARPYI010000002">
    <property type="protein sequence ID" value="MDT2599460.1"/>
    <property type="molecule type" value="Genomic_DNA"/>
</dbReference>
<keyword evidence="2" id="KW-0489">Methyltransferase</keyword>